<dbReference type="Pfam" id="PF07549">
    <property type="entry name" value="Sec_GG"/>
    <property type="match status" value="1"/>
</dbReference>
<gene>
    <name evidence="9" type="primary">secF</name>
    <name evidence="11" type="ORF">A2782_00910</name>
</gene>
<feature type="domain" description="Protein export membrane protein SecD/SecF C-terminal" evidence="10">
    <location>
        <begin position="91"/>
        <end position="280"/>
    </location>
</feature>
<evidence type="ECO:0000256" key="8">
    <source>
        <dbReference type="ARBA" id="ARBA00023136"/>
    </source>
</evidence>
<dbReference type="PANTHER" id="PTHR30081">
    <property type="entry name" value="PROTEIN-EXPORT MEMBRANE PROTEIN SEC"/>
    <property type="match status" value="1"/>
</dbReference>
<keyword evidence="7 9" id="KW-0811">Translocation</keyword>
<feature type="transmembrane region" description="Helical" evidence="9">
    <location>
        <begin position="176"/>
        <end position="197"/>
    </location>
</feature>
<dbReference type="GO" id="GO:0065002">
    <property type="term" value="P:intracellular protein transmembrane transport"/>
    <property type="evidence" value="ECO:0007669"/>
    <property type="project" value="UniProtKB-UniRule"/>
</dbReference>
<dbReference type="Gene3D" id="1.20.1640.10">
    <property type="entry name" value="Multidrug efflux transporter AcrB transmembrane domain"/>
    <property type="match status" value="1"/>
</dbReference>
<dbReference type="STRING" id="1797513.A2782_00910"/>
<evidence type="ECO:0000256" key="9">
    <source>
        <dbReference type="HAMAP-Rule" id="MF_01464"/>
    </source>
</evidence>
<evidence type="ECO:0000259" key="10">
    <source>
        <dbReference type="Pfam" id="PF02355"/>
    </source>
</evidence>
<comment type="function">
    <text evidence="9">Part of the Sec protein translocase complex. Interacts with the SecYEG preprotein conducting channel. SecDF uses the proton motive force (PMF) to complete protein translocation after the ATP-dependent function of SecA.</text>
</comment>
<dbReference type="EMBL" id="MHBW01000017">
    <property type="protein sequence ID" value="OGY09032.1"/>
    <property type="molecule type" value="Genomic_DNA"/>
</dbReference>
<evidence type="ECO:0000313" key="12">
    <source>
        <dbReference type="Proteomes" id="UP000177967"/>
    </source>
</evidence>
<dbReference type="GO" id="GO:0015450">
    <property type="term" value="F:protein-transporting ATPase activity"/>
    <property type="evidence" value="ECO:0007669"/>
    <property type="project" value="InterPro"/>
</dbReference>
<sequence length="288" mass="32036">MWMKFRPVYFLLSGTALVFSVFALSSWGLKQSIDFTGGSVVEYSLGAQTTSDRLKEVITSKQYPLNGERIISSKEVELRFPADFDQAKAQEIASELGEDTKVLRFESVGPILSAEILKKTYVALGIASVGILLWVAWQFKSLQFGVCAILATLHDTTILLGTFAALGHFQGIEVDILFVTAILTVLSFSVHDTIVVYDRIRETRRKQGRDLPLSLIADKALSQTMVRSFNNSLTIIFMLTALYLMGGTTIKWFVFALLVGTISGTYSSPFVAVPLLVTWDELKRKIKR</sequence>
<comment type="subunit">
    <text evidence="9">Forms a complex with SecD. Part of the essential Sec protein translocation apparatus which comprises SecA, SecYEG and auxiliary proteins SecDF. Other proteins may also be involved.</text>
</comment>
<protein>
    <recommendedName>
        <fullName evidence="9">Protein-export membrane protein SecF</fullName>
    </recommendedName>
</protein>
<dbReference type="PANTHER" id="PTHR30081:SF8">
    <property type="entry name" value="PROTEIN TRANSLOCASE SUBUNIT SECF"/>
    <property type="match status" value="1"/>
</dbReference>
<accession>A0A1G1V0X4</accession>
<keyword evidence="2 9" id="KW-0813">Transport</keyword>
<name>A0A1G1V0X4_9BACT</name>
<keyword evidence="3 9" id="KW-1003">Cell membrane</keyword>
<evidence type="ECO:0000256" key="6">
    <source>
        <dbReference type="ARBA" id="ARBA00022989"/>
    </source>
</evidence>
<dbReference type="Pfam" id="PF02355">
    <property type="entry name" value="SecD_SecF_C"/>
    <property type="match status" value="1"/>
</dbReference>
<evidence type="ECO:0000256" key="2">
    <source>
        <dbReference type="ARBA" id="ARBA00022448"/>
    </source>
</evidence>
<feature type="transmembrane region" description="Helical" evidence="9">
    <location>
        <begin position="144"/>
        <end position="164"/>
    </location>
</feature>
<reference evidence="11 12" key="1">
    <citation type="journal article" date="2016" name="Nat. Commun.">
        <title>Thousands of microbial genomes shed light on interconnected biogeochemical processes in an aquifer system.</title>
        <authorList>
            <person name="Anantharaman K."/>
            <person name="Brown C.T."/>
            <person name="Hug L.A."/>
            <person name="Sharon I."/>
            <person name="Castelle C.J."/>
            <person name="Probst A.J."/>
            <person name="Thomas B.C."/>
            <person name="Singh A."/>
            <person name="Wilkins M.J."/>
            <person name="Karaoz U."/>
            <person name="Brodie E.L."/>
            <person name="Williams K.H."/>
            <person name="Hubbard S.S."/>
            <person name="Banfield J.F."/>
        </authorList>
    </citation>
    <scope>NUCLEOTIDE SEQUENCE [LARGE SCALE GENOMIC DNA]</scope>
</reference>
<comment type="caution">
    <text evidence="11">The sequence shown here is derived from an EMBL/GenBank/DDBJ whole genome shotgun (WGS) entry which is preliminary data.</text>
</comment>
<feature type="transmembrane region" description="Helical" evidence="9">
    <location>
        <begin position="252"/>
        <end position="279"/>
    </location>
</feature>
<comment type="caution">
    <text evidence="9">Lacks conserved residue(s) required for the propagation of feature annotation.</text>
</comment>
<dbReference type="Proteomes" id="UP000177967">
    <property type="component" value="Unassembled WGS sequence"/>
</dbReference>
<keyword evidence="4 9" id="KW-0812">Transmembrane</keyword>
<keyword evidence="8 9" id="KW-0472">Membrane</keyword>
<dbReference type="GO" id="GO:0043952">
    <property type="term" value="P:protein transport by the Sec complex"/>
    <property type="evidence" value="ECO:0007669"/>
    <property type="project" value="UniProtKB-UniRule"/>
</dbReference>
<dbReference type="PRINTS" id="PR01755">
    <property type="entry name" value="SECFTRNLCASE"/>
</dbReference>
<feature type="transmembrane region" description="Helical" evidence="9">
    <location>
        <begin position="120"/>
        <end position="137"/>
    </location>
</feature>
<dbReference type="AlphaFoldDB" id="A0A1G1V0X4"/>
<evidence type="ECO:0000313" key="11">
    <source>
        <dbReference type="EMBL" id="OGY09032.1"/>
    </source>
</evidence>
<comment type="subcellular location">
    <subcellularLocation>
        <location evidence="1 9">Cell membrane</location>
        <topology evidence="1 9">Multi-pass membrane protein</topology>
    </subcellularLocation>
</comment>
<dbReference type="InterPro" id="IPR005665">
    <property type="entry name" value="SecF_bac"/>
</dbReference>
<evidence type="ECO:0000256" key="7">
    <source>
        <dbReference type="ARBA" id="ARBA00023010"/>
    </source>
</evidence>
<keyword evidence="6 9" id="KW-1133">Transmembrane helix</keyword>
<dbReference type="GO" id="GO:0006605">
    <property type="term" value="P:protein targeting"/>
    <property type="evidence" value="ECO:0007669"/>
    <property type="project" value="UniProtKB-UniRule"/>
</dbReference>
<dbReference type="SUPFAM" id="SSF82866">
    <property type="entry name" value="Multidrug efflux transporter AcrB transmembrane domain"/>
    <property type="match status" value="1"/>
</dbReference>
<dbReference type="NCBIfam" id="TIGR00966">
    <property type="entry name" value="transloc_SecF"/>
    <property type="match status" value="1"/>
</dbReference>
<evidence type="ECO:0000256" key="3">
    <source>
        <dbReference type="ARBA" id="ARBA00022475"/>
    </source>
</evidence>
<evidence type="ECO:0000256" key="1">
    <source>
        <dbReference type="ARBA" id="ARBA00004651"/>
    </source>
</evidence>
<dbReference type="InterPro" id="IPR022646">
    <property type="entry name" value="SecD/SecF_CS"/>
</dbReference>
<proteinExistence type="inferred from homology"/>
<dbReference type="InterPro" id="IPR022645">
    <property type="entry name" value="SecD/SecF_bac"/>
</dbReference>
<keyword evidence="5 9" id="KW-0653">Protein transport</keyword>
<comment type="similarity">
    <text evidence="9">Belongs to the SecD/SecF family. SecF subfamily.</text>
</comment>
<evidence type="ECO:0000256" key="4">
    <source>
        <dbReference type="ARBA" id="ARBA00022692"/>
    </source>
</evidence>
<evidence type="ECO:0000256" key="5">
    <source>
        <dbReference type="ARBA" id="ARBA00022927"/>
    </source>
</evidence>
<dbReference type="HAMAP" id="MF_01464_B">
    <property type="entry name" value="SecF_B"/>
    <property type="match status" value="1"/>
</dbReference>
<dbReference type="InterPro" id="IPR048634">
    <property type="entry name" value="SecD_SecF_C"/>
</dbReference>
<feature type="transmembrane region" description="Helical" evidence="9">
    <location>
        <begin position="229"/>
        <end position="246"/>
    </location>
</feature>
<organism evidence="11 12">
    <name type="scientific">Candidatus Blackburnbacteria bacterium RIFCSPHIGHO2_01_FULL_43_15b</name>
    <dbReference type="NCBI Taxonomy" id="1797513"/>
    <lineage>
        <taxon>Bacteria</taxon>
        <taxon>Candidatus Blackburniibacteriota</taxon>
    </lineage>
</organism>
<dbReference type="GO" id="GO:0005886">
    <property type="term" value="C:plasma membrane"/>
    <property type="evidence" value="ECO:0007669"/>
    <property type="project" value="UniProtKB-SubCell"/>
</dbReference>
<dbReference type="InterPro" id="IPR022813">
    <property type="entry name" value="SecD/SecF_arch_bac"/>
</dbReference>